<keyword evidence="2" id="KW-0812">Transmembrane</keyword>
<dbReference type="EMBL" id="JAUZMY010000020">
    <property type="protein sequence ID" value="MEE2039513.1"/>
    <property type="molecule type" value="Genomic_DNA"/>
</dbReference>
<accession>A0ABU7KBA6</accession>
<gene>
    <name evidence="3" type="ORF">Q8791_20025</name>
</gene>
<organism evidence="3 4">
    <name type="scientific">Nocardiopsis codii</name>
    <dbReference type="NCBI Taxonomy" id="3065942"/>
    <lineage>
        <taxon>Bacteria</taxon>
        <taxon>Bacillati</taxon>
        <taxon>Actinomycetota</taxon>
        <taxon>Actinomycetes</taxon>
        <taxon>Streptosporangiales</taxon>
        <taxon>Nocardiopsidaceae</taxon>
        <taxon>Nocardiopsis</taxon>
    </lineage>
</organism>
<feature type="compositionally biased region" description="Basic and acidic residues" evidence="1">
    <location>
        <begin position="72"/>
        <end position="87"/>
    </location>
</feature>
<feature type="transmembrane region" description="Helical" evidence="2">
    <location>
        <begin position="123"/>
        <end position="144"/>
    </location>
</feature>
<feature type="region of interest" description="Disordered" evidence="1">
    <location>
        <begin position="57"/>
        <end position="100"/>
    </location>
</feature>
<keyword evidence="2" id="KW-0472">Membrane</keyword>
<evidence type="ECO:0000256" key="2">
    <source>
        <dbReference type="SAM" id="Phobius"/>
    </source>
</evidence>
<keyword evidence="4" id="KW-1185">Reference proteome</keyword>
<reference evidence="3 4" key="1">
    <citation type="submission" date="2023-08" db="EMBL/GenBank/DDBJ databases">
        <authorList>
            <person name="Girao M."/>
            <person name="Carvalho M.F."/>
        </authorList>
    </citation>
    <scope>NUCLEOTIDE SEQUENCE [LARGE SCALE GENOMIC DNA]</scope>
    <source>
        <strain evidence="3 4">CT-R113</strain>
    </source>
</reference>
<comment type="caution">
    <text evidence="3">The sequence shown here is derived from an EMBL/GenBank/DDBJ whole genome shotgun (WGS) entry which is preliminary data.</text>
</comment>
<evidence type="ECO:0000313" key="3">
    <source>
        <dbReference type="EMBL" id="MEE2039513.1"/>
    </source>
</evidence>
<sequence length="145" mass="15985">MTLIICFVAGILLFTGSFQRLMEHKLDVPRTTVRISAERERARVRLEGVERAESLLDAWDAQREGQGSGTGPEHRSPDTEGVRRKFESQLSAGRADADRAADAELEKLPRLERMRSIARVADVVFVVIGAVLMAVSPVLGISMVL</sequence>
<dbReference type="Proteomes" id="UP001356095">
    <property type="component" value="Unassembled WGS sequence"/>
</dbReference>
<evidence type="ECO:0000313" key="4">
    <source>
        <dbReference type="Proteomes" id="UP001356095"/>
    </source>
</evidence>
<name>A0ABU7KBA6_9ACTN</name>
<protein>
    <submittedName>
        <fullName evidence="3">Uncharacterized protein</fullName>
    </submittedName>
</protein>
<dbReference type="RefSeq" id="WP_330093285.1">
    <property type="nucleotide sequence ID" value="NZ_JAUZMY010000020.1"/>
</dbReference>
<keyword evidence="2" id="KW-1133">Transmembrane helix</keyword>
<evidence type="ECO:0000256" key="1">
    <source>
        <dbReference type="SAM" id="MobiDB-lite"/>
    </source>
</evidence>
<proteinExistence type="predicted"/>